<dbReference type="Proteomes" id="UP001163046">
    <property type="component" value="Unassembled WGS sequence"/>
</dbReference>
<organism evidence="2 3">
    <name type="scientific">Desmophyllum pertusum</name>
    <dbReference type="NCBI Taxonomy" id="174260"/>
    <lineage>
        <taxon>Eukaryota</taxon>
        <taxon>Metazoa</taxon>
        <taxon>Cnidaria</taxon>
        <taxon>Anthozoa</taxon>
        <taxon>Hexacorallia</taxon>
        <taxon>Scleractinia</taxon>
        <taxon>Caryophylliina</taxon>
        <taxon>Caryophylliidae</taxon>
        <taxon>Desmophyllum</taxon>
    </lineage>
</organism>
<evidence type="ECO:0000313" key="3">
    <source>
        <dbReference type="Proteomes" id="UP001163046"/>
    </source>
</evidence>
<keyword evidence="3" id="KW-1185">Reference proteome</keyword>
<evidence type="ECO:0000259" key="1">
    <source>
        <dbReference type="Pfam" id="PF15711"/>
    </source>
</evidence>
<evidence type="ECO:0000313" key="2">
    <source>
        <dbReference type="EMBL" id="KAJ7370876.1"/>
    </source>
</evidence>
<dbReference type="AlphaFoldDB" id="A0A9W9YWQ8"/>
<dbReference type="InterPro" id="IPR039477">
    <property type="entry name" value="ILEI/PANDER_dom"/>
</dbReference>
<gene>
    <name evidence="2" type="ORF">OS493_028946</name>
</gene>
<dbReference type="EMBL" id="MU826854">
    <property type="protein sequence ID" value="KAJ7370876.1"/>
    <property type="molecule type" value="Genomic_DNA"/>
</dbReference>
<dbReference type="OrthoDB" id="5985076at2759"/>
<protein>
    <recommendedName>
        <fullName evidence="1">ILEI/PANDER domain-containing protein</fullName>
    </recommendedName>
</protein>
<name>A0A9W9YWQ8_9CNID</name>
<comment type="caution">
    <text evidence="2">The sequence shown here is derived from an EMBL/GenBank/DDBJ whole genome shotgun (WGS) entry which is preliminary data.</text>
</comment>
<accession>A0A9W9YWQ8</accession>
<reference evidence="2" key="1">
    <citation type="submission" date="2023-01" db="EMBL/GenBank/DDBJ databases">
        <title>Genome assembly of the deep-sea coral Lophelia pertusa.</title>
        <authorList>
            <person name="Herrera S."/>
            <person name="Cordes E."/>
        </authorList>
    </citation>
    <scope>NUCLEOTIDE SEQUENCE</scope>
    <source>
        <strain evidence="2">USNM1676648</strain>
        <tissue evidence="2">Polyp</tissue>
    </source>
</reference>
<sequence>MCRTSEASAVDIFVRSEGCNDPGKAPNTCGIAYIKVNGKDYSLHGRGINVVVVDATIGVVLQTKTYDTYGDSNAPNRLTGFLNSLQGE</sequence>
<dbReference type="Pfam" id="PF15711">
    <property type="entry name" value="ILEI"/>
    <property type="match status" value="1"/>
</dbReference>
<feature type="domain" description="ILEI/PANDER" evidence="1">
    <location>
        <begin position="46"/>
        <end position="86"/>
    </location>
</feature>
<proteinExistence type="predicted"/>